<reference evidence="3" key="1">
    <citation type="journal article" date="2019" name="Int. J. Syst. Evol. Microbiol.">
        <title>The Global Catalogue of Microorganisms (GCM) 10K type strain sequencing project: providing services to taxonomists for standard genome sequencing and annotation.</title>
        <authorList>
            <consortium name="The Broad Institute Genomics Platform"/>
            <consortium name="The Broad Institute Genome Sequencing Center for Infectious Disease"/>
            <person name="Wu L."/>
            <person name="Ma J."/>
        </authorList>
    </citation>
    <scope>NUCLEOTIDE SEQUENCE [LARGE SCALE GENOMIC DNA]</scope>
    <source>
        <strain evidence="3">JCM 32148</strain>
    </source>
</reference>
<sequence>MSYDARNCVSTDPRTTSREVPAAPVSTVNPVVAISTAANTARLRPRVCRSWDQTIRNMSEAFSARALRAVPVGRGLVGTASSRSLAGQQRVVSVRQ</sequence>
<evidence type="ECO:0000256" key="1">
    <source>
        <dbReference type="SAM" id="MobiDB-lite"/>
    </source>
</evidence>
<protein>
    <submittedName>
        <fullName evidence="2">Uncharacterized protein</fullName>
    </submittedName>
</protein>
<keyword evidence="3" id="KW-1185">Reference proteome</keyword>
<dbReference type="EMBL" id="JBHTHM010000561">
    <property type="protein sequence ID" value="MFD0784824.1"/>
    <property type="molecule type" value="Genomic_DNA"/>
</dbReference>
<organism evidence="2 3">
    <name type="scientific">Micromonospora azadirachtae</name>
    <dbReference type="NCBI Taxonomy" id="1970735"/>
    <lineage>
        <taxon>Bacteria</taxon>
        <taxon>Bacillati</taxon>
        <taxon>Actinomycetota</taxon>
        <taxon>Actinomycetes</taxon>
        <taxon>Micromonosporales</taxon>
        <taxon>Micromonosporaceae</taxon>
        <taxon>Micromonospora</taxon>
    </lineage>
</organism>
<dbReference type="Proteomes" id="UP001597053">
    <property type="component" value="Unassembled WGS sequence"/>
</dbReference>
<proteinExistence type="predicted"/>
<comment type="caution">
    <text evidence="2">The sequence shown here is derived from an EMBL/GenBank/DDBJ whole genome shotgun (WGS) entry which is preliminary data.</text>
</comment>
<evidence type="ECO:0000313" key="3">
    <source>
        <dbReference type="Proteomes" id="UP001597053"/>
    </source>
</evidence>
<gene>
    <name evidence="2" type="ORF">ACFQZ8_13020</name>
</gene>
<evidence type="ECO:0000313" key="2">
    <source>
        <dbReference type="EMBL" id="MFD0784824.1"/>
    </source>
</evidence>
<name>A0ABW3A2D3_9ACTN</name>
<accession>A0ABW3A2D3</accession>
<feature type="region of interest" description="Disordered" evidence="1">
    <location>
        <begin position="1"/>
        <end position="22"/>
    </location>
</feature>